<feature type="chain" id="PRO_5045411221" evidence="1">
    <location>
        <begin position="20"/>
        <end position="164"/>
    </location>
</feature>
<proteinExistence type="predicted"/>
<dbReference type="Pfam" id="PF16036">
    <property type="entry name" value="Chalcone_3"/>
    <property type="match status" value="1"/>
</dbReference>
<gene>
    <name evidence="3" type="ORF">QO231_16095</name>
</gene>
<sequence length="164" mass="18487">MLRVLGLCLVILTPASGQALTIPNVLPGAELRGEAVLRLFGFPLYRARLYTETGAPLNWDQDFGLELTYMRDLSRQDLAESTMRELERIGGAIPIRDQLNRCYADVRRGDRIAAVSQGQNQIAFWLNGTRTCTLSHPQIKSRFMAIFLGDNTRSRSFTRKLKGE</sequence>
<evidence type="ECO:0000256" key="1">
    <source>
        <dbReference type="SAM" id="SignalP"/>
    </source>
</evidence>
<evidence type="ECO:0000313" key="3">
    <source>
        <dbReference type="EMBL" id="MDU9005364.1"/>
    </source>
</evidence>
<accession>A0ABU3VGQ9</accession>
<organism evidence="3 4">
    <name type="scientific">Sedimentitalea todarodis</name>
    <dbReference type="NCBI Taxonomy" id="1631240"/>
    <lineage>
        <taxon>Bacteria</taxon>
        <taxon>Pseudomonadati</taxon>
        <taxon>Pseudomonadota</taxon>
        <taxon>Alphaproteobacteria</taxon>
        <taxon>Rhodobacterales</taxon>
        <taxon>Paracoccaceae</taxon>
        <taxon>Sedimentitalea</taxon>
    </lineage>
</organism>
<dbReference type="EMBL" id="JASMWN010000013">
    <property type="protein sequence ID" value="MDU9005364.1"/>
    <property type="molecule type" value="Genomic_DNA"/>
</dbReference>
<dbReference type="RefSeq" id="WP_316778570.1">
    <property type="nucleotide sequence ID" value="NZ_JASMWN010000013.1"/>
</dbReference>
<evidence type="ECO:0000313" key="4">
    <source>
        <dbReference type="Proteomes" id="UP001255416"/>
    </source>
</evidence>
<feature type="domain" description="Chalcone isomerase" evidence="2">
    <location>
        <begin position="25"/>
        <end position="160"/>
    </location>
</feature>
<dbReference type="GO" id="GO:0016853">
    <property type="term" value="F:isomerase activity"/>
    <property type="evidence" value="ECO:0007669"/>
    <property type="project" value="UniProtKB-KW"/>
</dbReference>
<name>A0ABU3VGQ9_9RHOB</name>
<evidence type="ECO:0000259" key="2">
    <source>
        <dbReference type="Pfam" id="PF16036"/>
    </source>
</evidence>
<feature type="signal peptide" evidence="1">
    <location>
        <begin position="1"/>
        <end position="19"/>
    </location>
</feature>
<dbReference type="Proteomes" id="UP001255416">
    <property type="component" value="Unassembled WGS sequence"/>
</dbReference>
<reference evidence="4" key="1">
    <citation type="submission" date="2023-05" db="EMBL/GenBank/DDBJ databases">
        <title>Sedimentitalea sp. nov. JM2-8.</title>
        <authorList>
            <person name="Huang J."/>
        </authorList>
    </citation>
    <scope>NUCLEOTIDE SEQUENCE [LARGE SCALE GENOMIC DNA]</scope>
    <source>
        <strain evidence="4">KHS03</strain>
    </source>
</reference>
<keyword evidence="4" id="KW-1185">Reference proteome</keyword>
<comment type="caution">
    <text evidence="3">The sequence shown here is derived from an EMBL/GenBank/DDBJ whole genome shotgun (WGS) entry which is preliminary data.</text>
</comment>
<protein>
    <submittedName>
        <fullName evidence="3">Chalcone isomerase family protein</fullName>
    </submittedName>
</protein>
<keyword evidence="3" id="KW-0413">Isomerase</keyword>
<dbReference type="InterPro" id="IPR016087">
    <property type="entry name" value="Chalcone_isomerase"/>
</dbReference>
<keyword evidence="1" id="KW-0732">Signal</keyword>